<evidence type="ECO:0000313" key="3">
    <source>
        <dbReference type="EMBL" id="CAG9485364.1"/>
    </source>
</evidence>
<dbReference type="VEuPathDB" id="PlasmoDB:PVPAM_010008900"/>
<dbReference type="Pfam" id="PF05795">
    <property type="entry name" value="Plasmodium_Vir"/>
    <property type="match status" value="1"/>
</dbReference>
<feature type="compositionally biased region" description="Low complexity" evidence="1">
    <location>
        <begin position="268"/>
        <end position="285"/>
    </location>
</feature>
<organism evidence="4">
    <name type="scientific">Plasmodium vivax</name>
    <name type="common">malaria parasite P. vivax</name>
    <dbReference type="NCBI Taxonomy" id="5855"/>
    <lineage>
        <taxon>Eukaryota</taxon>
        <taxon>Sar</taxon>
        <taxon>Alveolata</taxon>
        <taxon>Apicomplexa</taxon>
        <taxon>Aconoidasida</taxon>
        <taxon>Haemosporida</taxon>
        <taxon>Plasmodiidae</taxon>
        <taxon>Plasmodium</taxon>
        <taxon>Plasmodium (Plasmodium)</taxon>
    </lineage>
</organism>
<gene>
    <name evidence="4" type="ORF">PVP01_0008720</name>
    <name evidence="3" type="ORF">PVW1_000010900</name>
    <name evidence="2" type="ORF">PVW1_020026400</name>
</gene>
<dbReference type="AlphaFoldDB" id="A0A565A6E0"/>
<dbReference type="VEuPathDB" id="PlasmoDB:PVX_064190"/>
<name>A0A565A6E0_PLAVI</name>
<dbReference type="VEuPathDB" id="PlasmoDB:PVP01_0008720"/>
<dbReference type="EMBL" id="FLZR02000041">
    <property type="protein sequence ID" value="VVA00160.1"/>
    <property type="molecule type" value="Genomic_DNA"/>
</dbReference>
<reference evidence="4" key="1">
    <citation type="submission" date="2016-07" db="EMBL/GenBank/DDBJ databases">
        <authorList>
            <consortium name="Pathogen Informatics"/>
        </authorList>
    </citation>
    <scope>NUCLEOTIDE SEQUENCE</scope>
    <source>
        <strain evidence="2">PvW1</strain>
    </source>
</reference>
<protein>
    <submittedName>
        <fullName evidence="2">(malaria parasite P. vivax) hypothetical protein</fullName>
    </submittedName>
    <submittedName>
        <fullName evidence="4">VIR protein</fullName>
    </submittedName>
</protein>
<proteinExistence type="predicted"/>
<sequence>MFNYLGDKQLGFLRTKFYYNQLDNGRNVCQNASFYNLAKNELNKNDGLQDVSDKILKALCYVHEKSFTETSVNDICDFLYFWLGNILLDKMKNNHVFHDVIRNLFDILINDKKKICTAPTYYINVKSFKDIKLFFDYSQDYDSYIGQLHAHNPPCNEKYQRYLQTYVEAYNTFQRKCQNKPPSYAYCDIFDKYFAEKDPKHLSKWTCNLQPNEPEEIEESDDAELTGEQPPSTHGKMEQNANFRGGFEGGREQNAEYTDSSNYLPHQDTSVNNSASDNSDATPSSMTSKSITGAVSVAGALVPSYLLYNYTPAGNLINKLLGRTTRMNHNPLTEAQLMNNFYQPEGFNSERNGYNIAYRPA</sequence>
<dbReference type="InterPro" id="IPR008780">
    <property type="entry name" value="Plasmodium_Vir"/>
</dbReference>
<dbReference type="VEuPathDB" id="PlasmoDB:PVW1_020026400"/>
<feature type="region of interest" description="Disordered" evidence="1">
    <location>
        <begin position="211"/>
        <end position="288"/>
    </location>
</feature>
<dbReference type="Proteomes" id="UP000779233">
    <property type="component" value="Unassembled WGS sequence"/>
</dbReference>
<dbReference type="VEuPathDB" id="PlasmoDB:PVW1_000010900"/>
<evidence type="ECO:0000256" key="1">
    <source>
        <dbReference type="SAM" id="MobiDB-lite"/>
    </source>
</evidence>
<evidence type="ECO:0000313" key="2">
    <source>
        <dbReference type="EMBL" id="CAG9484354.1"/>
    </source>
</evidence>
<feature type="compositionally biased region" description="Polar residues" evidence="1">
    <location>
        <begin position="255"/>
        <end position="264"/>
    </location>
</feature>
<dbReference type="Proteomes" id="UP000220605">
    <property type="component" value="Unassembled WGS sequence"/>
</dbReference>
<dbReference type="OrthoDB" id="383226at2759"/>
<accession>A0A565A6E0</accession>
<feature type="compositionally biased region" description="Acidic residues" evidence="1">
    <location>
        <begin position="213"/>
        <end position="225"/>
    </location>
</feature>
<dbReference type="EMBL" id="CAJZCX010000015">
    <property type="protein sequence ID" value="CAG9484354.1"/>
    <property type="molecule type" value="Genomic_DNA"/>
</dbReference>
<dbReference type="EMBL" id="CAJZCX010000017">
    <property type="protein sequence ID" value="CAG9485364.1"/>
    <property type="molecule type" value="Genomic_DNA"/>
</dbReference>
<evidence type="ECO:0000313" key="4">
    <source>
        <dbReference type="EMBL" id="VVA00160.1"/>
    </source>
</evidence>